<evidence type="ECO:0000256" key="5">
    <source>
        <dbReference type="ARBA" id="ARBA00022840"/>
    </source>
</evidence>
<keyword evidence="6" id="KW-0029">Amino-acid transport</keyword>
<evidence type="ECO:0000259" key="7">
    <source>
        <dbReference type="PROSITE" id="PS50893"/>
    </source>
</evidence>
<name>A0A923MRJ3_9BURK</name>
<dbReference type="RefSeq" id="WP_187076622.1">
    <property type="nucleotide sequence ID" value="NZ_JACORT010000005.1"/>
</dbReference>
<keyword evidence="4" id="KW-0547">Nucleotide-binding</keyword>
<keyword evidence="5 8" id="KW-0067">ATP-binding</keyword>
<gene>
    <name evidence="8" type="primary">urtE</name>
    <name evidence="8" type="ORF">H8N03_13015</name>
</gene>
<accession>A0A923MRJ3</accession>
<keyword evidence="2" id="KW-0813">Transport</keyword>
<keyword evidence="3" id="KW-0472">Membrane</keyword>
<dbReference type="Pfam" id="PF00005">
    <property type="entry name" value="ABC_tran"/>
    <property type="match status" value="1"/>
</dbReference>
<evidence type="ECO:0000313" key="9">
    <source>
        <dbReference type="Proteomes" id="UP000608513"/>
    </source>
</evidence>
<proteinExistence type="inferred from homology"/>
<dbReference type="Gene3D" id="3.40.50.300">
    <property type="entry name" value="P-loop containing nucleotide triphosphate hydrolases"/>
    <property type="match status" value="1"/>
</dbReference>
<dbReference type="InterPro" id="IPR052156">
    <property type="entry name" value="BCAA_Transport_ATP-bd_LivF"/>
</dbReference>
<evidence type="ECO:0000313" key="8">
    <source>
        <dbReference type="EMBL" id="MBC5783870.1"/>
    </source>
</evidence>
<protein>
    <submittedName>
        <fullName evidence="8">Urea ABC transporter ATP-binding subunit UrtE</fullName>
    </submittedName>
</protein>
<dbReference type="NCBIfam" id="TIGR03410">
    <property type="entry name" value="urea_trans_UrtE"/>
    <property type="match status" value="1"/>
</dbReference>
<keyword evidence="9" id="KW-1185">Reference proteome</keyword>
<dbReference type="SUPFAM" id="SSF52540">
    <property type="entry name" value="P-loop containing nucleoside triphosphate hydrolases"/>
    <property type="match status" value="1"/>
</dbReference>
<dbReference type="CDD" id="cd03224">
    <property type="entry name" value="ABC_TM1139_LivF_branched"/>
    <property type="match status" value="1"/>
</dbReference>
<dbReference type="SMART" id="SM00382">
    <property type="entry name" value="AAA"/>
    <property type="match status" value="1"/>
</dbReference>
<evidence type="ECO:0000256" key="3">
    <source>
        <dbReference type="ARBA" id="ARBA00022475"/>
    </source>
</evidence>
<dbReference type="PROSITE" id="PS50893">
    <property type="entry name" value="ABC_TRANSPORTER_2"/>
    <property type="match status" value="1"/>
</dbReference>
<feature type="domain" description="ABC transporter" evidence="7">
    <location>
        <begin position="2"/>
        <end position="230"/>
    </location>
</feature>
<dbReference type="GO" id="GO:0016887">
    <property type="term" value="F:ATP hydrolysis activity"/>
    <property type="evidence" value="ECO:0007669"/>
    <property type="project" value="InterPro"/>
</dbReference>
<comment type="similarity">
    <text evidence="1">Belongs to the ABC transporter superfamily.</text>
</comment>
<dbReference type="PANTHER" id="PTHR43820:SF5">
    <property type="entry name" value="HIGH-AFFINITY BRANCHED-CHAIN AMINO ACID TRANSPORT ATP-BINDING PROTEIN"/>
    <property type="match status" value="1"/>
</dbReference>
<dbReference type="InterPro" id="IPR003593">
    <property type="entry name" value="AAA+_ATPase"/>
</dbReference>
<keyword evidence="3" id="KW-1003">Cell membrane</keyword>
<evidence type="ECO:0000256" key="2">
    <source>
        <dbReference type="ARBA" id="ARBA00022448"/>
    </source>
</evidence>
<reference evidence="8" key="1">
    <citation type="submission" date="2020-08" db="EMBL/GenBank/DDBJ databases">
        <title>Ramlibacter sp. USB13 16S ribosomal RNA gene genome sequencing and assembly.</title>
        <authorList>
            <person name="Kang M."/>
        </authorList>
    </citation>
    <scope>NUCLEOTIDE SEQUENCE</scope>
    <source>
        <strain evidence="8">USB13</strain>
    </source>
</reference>
<dbReference type="EMBL" id="JACORT010000005">
    <property type="protein sequence ID" value="MBC5783870.1"/>
    <property type="molecule type" value="Genomic_DNA"/>
</dbReference>
<dbReference type="InterPro" id="IPR027417">
    <property type="entry name" value="P-loop_NTPase"/>
</dbReference>
<dbReference type="GO" id="GO:0015807">
    <property type="term" value="P:L-amino acid transport"/>
    <property type="evidence" value="ECO:0007669"/>
    <property type="project" value="TreeGrafter"/>
</dbReference>
<dbReference type="InterPro" id="IPR017780">
    <property type="entry name" value="ABC_transptr_urea_ATP-bd_UrtE"/>
</dbReference>
<sequence>MLTIHNIHQYYGGSHILRDVSLEAKLGQVTVILGRNGVGKTTLLKSLMGLVPIKSGTILFDGKPIQGKTPYERARAGIGFVPQGREIFARLTVEENLRMGLATKPGSTAIPAELYELFPVLQQMLHRRGGDLSGGQQQQLAIARALAARPKLLVLDEPTEGIQPSIIKEIGRVIRMLADRGDMAILLVEQYYDFAQELADTYAVMERGEVVAQGRGKDMEANGVRQLVAI</sequence>
<dbReference type="InterPro" id="IPR003439">
    <property type="entry name" value="ABC_transporter-like_ATP-bd"/>
</dbReference>
<dbReference type="AlphaFoldDB" id="A0A923MRJ3"/>
<dbReference type="PANTHER" id="PTHR43820">
    <property type="entry name" value="HIGH-AFFINITY BRANCHED-CHAIN AMINO ACID TRANSPORT ATP-BINDING PROTEIN LIVF"/>
    <property type="match status" value="1"/>
</dbReference>
<comment type="caution">
    <text evidence="8">The sequence shown here is derived from an EMBL/GenBank/DDBJ whole genome shotgun (WGS) entry which is preliminary data.</text>
</comment>
<organism evidence="8 9">
    <name type="scientific">Ramlibacter cellulosilyticus</name>
    <dbReference type="NCBI Taxonomy" id="2764187"/>
    <lineage>
        <taxon>Bacteria</taxon>
        <taxon>Pseudomonadati</taxon>
        <taxon>Pseudomonadota</taxon>
        <taxon>Betaproteobacteria</taxon>
        <taxon>Burkholderiales</taxon>
        <taxon>Comamonadaceae</taxon>
        <taxon>Ramlibacter</taxon>
    </lineage>
</organism>
<dbReference type="GO" id="GO:0005524">
    <property type="term" value="F:ATP binding"/>
    <property type="evidence" value="ECO:0007669"/>
    <property type="project" value="UniProtKB-KW"/>
</dbReference>
<dbReference type="GO" id="GO:0015658">
    <property type="term" value="F:branched-chain amino acid transmembrane transporter activity"/>
    <property type="evidence" value="ECO:0007669"/>
    <property type="project" value="TreeGrafter"/>
</dbReference>
<evidence type="ECO:0000256" key="6">
    <source>
        <dbReference type="ARBA" id="ARBA00022970"/>
    </source>
</evidence>
<dbReference type="Proteomes" id="UP000608513">
    <property type="component" value="Unassembled WGS sequence"/>
</dbReference>
<evidence type="ECO:0000256" key="4">
    <source>
        <dbReference type="ARBA" id="ARBA00022741"/>
    </source>
</evidence>
<evidence type="ECO:0000256" key="1">
    <source>
        <dbReference type="ARBA" id="ARBA00005417"/>
    </source>
</evidence>